<feature type="transmembrane region" description="Helical" evidence="1">
    <location>
        <begin position="822"/>
        <end position="846"/>
    </location>
</feature>
<feature type="transmembrane region" description="Helical" evidence="1">
    <location>
        <begin position="307"/>
        <end position="327"/>
    </location>
</feature>
<feature type="transmembrane region" description="Helical" evidence="1">
    <location>
        <begin position="461"/>
        <end position="480"/>
    </location>
</feature>
<proteinExistence type="predicted"/>
<feature type="transmembrane region" description="Helical" evidence="1">
    <location>
        <begin position="1573"/>
        <end position="1594"/>
    </location>
</feature>
<feature type="transmembrane region" description="Helical" evidence="1">
    <location>
        <begin position="227"/>
        <end position="250"/>
    </location>
</feature>
<keyword evidence="1" id="KW-0472">Membrane</keyword>
<name>A0AAF5DSD3_STRER</name>
<feature type="transmembrane region" description="Helical" evidence="1">
    <location>
        <begin position="67"/>
        <end position="95"/>
    </location>
</feature>
<feature type="transmembrane region" description="Helical" evidence="1">
    <location>
        <begin position="270"/>
        <end position="295"/>
    </location>
</feature>
<keyword evidence="2" id="KW-1185">Reference proteome</keyword>
<feature type="transmembrane region" description="Helical" evidence="1">
    <location>
        <begin position="554"/>
        <end position="575"/>
    </location>
</feature>
<feature type="transmembrane region" description="Helical" evidence="1">
    <location>
        <begin position="779"/>
        <end position="801"/>
    </location>
</feature>
<feature type="transmembrane region" description="Helical" evidence="1">
    <location>
        <begin position="1031"/>
        <end position="1052"/>
    </location>
</feature>
<feature type="transmembrane region" description="Helical" evidence="1">
    <location>
        <begin position="1208"/>
        <end position="1234"/>
    </location>
</feature>
<feature type="transmembrane region" description="Helical" evidence="1">
    <location>
        <begin position="512"/>
        <end position="533"/>
    </location>
</feature>
<protein>
    <submittedName>
        <fullName evidence="3">Uncharacterized protein</fullName>
    </submittedName>
</protein>
<feature type="transmembrane region" description="Helical" evidence="1">
    <location>
        <begin position="661"/>
        <end position="682"/>
    </location>
</feature>
<keyword evidence="1" id="KW-0812">Transmembrane</keyword>
<feature type="transmembrane region" description="Helical" evidence="1">
    <location>
        <begin position="611"/>
        <end position="640"/>
    </location>
</feature>
<feature type="transmembrane region" description="Helical" evidence="1">
    <location>
        <begin position="986"/>
        <end position="1011"/>
    </location>
</feature>
<feature type="transmembrane region" description="Helical" evidence="1">
    <location>
        <begin position="25"/>
        <end position="47"/>
    </location>
</feature>
<reference evidence="3" key="1">
    <citation type="submission" date="2024-02" db="UniProtKB">
        <authorList>
            <consortium name="WormBaseParasite"/>
        </authorList>
    </citation>
    <scope>IDENTIFICATION</scope>
</reference>
<accession>A0AAF5DSD3</accession>
<feature type="transmembrane region" description="Helical" evidence="1">
    <location>
        <begin position="737"/>
        <end position="757"/>
    </location>
</feature>
<feature type="transmembrane region" description="Helical" evidence="1">
    <location>
        <begin position="1402"/>
        <end position="1431"/>
    </location>
</feature>
<feature type="transmembrane region" description="Helical" evidence="1">
    <location>
        <begin position="896"/>
        <end position="917"/>
    </location>
</feature>
<dbReference type="Proteomes" id="UP000035681">
    <property type="component" value="Unplaced"/>
</dbReference>
<evidence type="ECO:0000313" key="3">
    <source>
        <dbReference type="WBParaSite" id="TCONS_00016959.p1"/>
    </source>
</evidence>
<keyword evidence="1" id="KW-1133">Transmembrane helix</keyword>
<feature type="transmembrane region" description="Helical" evidence="1">
    <location>
        <begin position="1633"/>
        <end position="1657"/>
    </location>
</feature>
<sequence length="1715" mass="202276">FLTFIIQVYVNISLYFKARNKKNQYTNFVVFLKILQCFFLIFISIFGEIKTFFPNKIVVCYGLIRYFGHKGCHIVCSFTLFFLILELFFILYAFNGHYNVICKKKNFYQNNLIQKIILGFILLLIIILIVITILSYKMEENISLNVNVKEKIMKNFSKINNSFVIFNEVETNKIFVLFGLLLTILIIFTTYYFYISVKFIQNIKNVKKFNENIIYEKKSLNIFIHHIINLIIPIFIIFIPATISIFTIIFLNDEKYFWLTKYSNTLVFGIFNKIVGKGIFILLLIPSQIIVIIFLIKHFKRTKNEYFQFLMITKFIMFFLYNFQIFFGEIKTFLPRKILICYGLIRFFGKEGCEVVLSLLLTTVLFESGLLFLYTSREEKIFQIYNRYDDMKFFFNKNYTIIAIEESKLASILGVIFIGLILMTLFIVHYILLFVKLVNFTIEIKRLSKNSNQKKKYIKKIVHHLICALIPLVIVCIPVLNKNIIELRIFLPRKTGICYGLIRFFGKEACQITTTILLTYIVIEFFLILYAFNGQYNTICRKTSFHDNNKLQKISFLSLLILILIFFTTFLFSYISREEAIPQIYMNYADLKFFVNGSYDIVAFGESKTDFFLGIFFIAFAIGLIFFAHFSFLFVKVIYFTFGIKKLNKNSNQIDEYIKKIIHHLISVSIPIVIVLIPLLNSRTKNEYFQFLMIVKFVIFIFYIFQFVFGEIRTLFPRKTVICYGLSRFFGETGCKITLTILMTYVLIEFFFILYALNGQYNTICKKTSFHENNKLQKISLFSILIFTIAFFSMFMLSFISREEAISQIYMNYSDTKSYINGSYVIIAVGESKIDLFIGVVSIGLIKTFLPRKTVICYGLSRFFVEFFFILYALNGQYNTICRKTSFLENNKLQKISFFIFILFIIIFFSTFMLSYISREEAISKIYIKYADLKHYANESYIIIAAGESKMNFFIGLFYISSVMIKKLSNGSTISNDYSKKIIHHLISVLLPIIIVIIPIANMGVCIFFFYQEEYLWYTKYTTNFLTKNEYFQFLTIVKFVIFIFYIFQFVFGEIKTLFPRKTVICYGLSRFFGETGCKITYTILVTYVVIEFFFILYALNGQYNTICRKTSFHDNNKLQKISFLSLLILILIFFATFMLSYISREEAISKIYMKYADIKSYANKSYTIIAVGESKIDFINGIFYIAIKKLSNGSTLSNDYSKKIIHHLISVFLPLIIVTVPLIYVTICVFFFYQEEYFWFTKITTNFRTKNEYFQFLMIVKFLTFFFYNFQILFGEVRTFFPRKTAICYGLIRFFGETGCQITLTVLMTYVVIEFFFLLYALNGQYNTICRQTSFHENNRLQKISFLSLLFLIIIFFSMFMLSFISKEEAISQIYMNYADIKPYLNGSYVITAVGESKIDFFIGVFFISFIIAFIFGVHFIFLFVKLINFTFKIKKLSKGSTNLNEYIKKIIHHLISVFLPVIIVIIPLINMILCIFFFYQEEYLWYTKITTNFTIFIYTTQTLLSELRTFFPRKTVICYGLIRFFGKKGCEALMTIIVAYIVIEFFFYLYILNGQYNTICRKTSFHNNNKLQKSIATFFLIGTIIVFILLIFTHSSEEEVISEIYMNYSDLKFFINKSYVIIGSTKSQNDIFLGVILIIIFMAIIFTISIFFLIFKIYTFGIKKLSSEFKNKDEYIKKLIHNLINLTQPIIIVLFPLINAAFCILFFPYLLHI</sequence>
<feature type="transmembrane region" description="Helical" evidence="1">
    <location>
        <begin position="1122"/>
        <end position="1145"/>
    </location>
</feature>
<evidence type="ECO:0000256" key="1">
    <source>
        <dbReference type="SAM" id="Phobius"/>
    </source>
</evidence>
<feature type="transmembrane region" description="Helical" evidence="1">
    <location>
        <begin position="1692"/>
        <end position="1713"/>
    </location>
</feature>
<feature type="transmembrane region" description="Helical" evidence="1">
    <location>
        <begin position="941"/>
        <end position="965"/>
    </location>
</feature>
<feature type="transmembrane region" description="Helical" evidence="1">
    <location>
        <begin position="1254"/>
        <end position="1275"/>
    </location>
</feature>
<feature type="transmembrane region" description="Helical" evidence="1">
    <location>
        <begin position="688"/>
        <end position="709"/>
    </location>
</feature>
<feature type="transmembrane region" description="Helical" evidence="1">
    <location>
        <begin position="1303"/>
        <end position="1324"/>
    </location>
</feature>
<organism evidence="2 3">
    <name type="scientific">Strongyloides stercoralis</name>
    <name type="common">Threadworm</name>
    <dbReference type="NCBI Taxonomy" id="6248"/>
    <lineage>
        <taxon>Eukaryota</taxon>
        <taxon>Metazoa</taxon>
        <taxon>Ecdysozoa</taxon>
        <taxon>Nematoda</taxon>
        <taxon>Chromadorea</taxon>
        <taxon>Rhabditida</taxon>
        <taxon>Tylenchina</taxon>
        <taxon>Panagrolaimomorpha</taxon>
        <taxon>Strongyloidoidea</taxon>
        <taxon>Strongyloididae</taxon>
        <taxon>Strongyloides</taxon>
    </lineage>
</organism>
<feature type="transmembrane region" description="Helical" evidence="1">
    <location>
        <begin position="174"/>
        <end position="194"/>
    </location>
</feature>
<dbReference type="WBParaSite" id="TCONS_00016959.p1">
    <property type="protein sequence ID" value="TCONS_00016959.p1"/>
    <property type="gene ID" value="XLOC_010972"/>
</dbReference>
<feature type="transmembrane region" description="Helical" evidence="1">
    <location>
        <begin position="356"/>
        <end position="375"/>
    </location>
</feature>
<feature type="transmembrane region" description="Helical" evidence="1">
    <location>
        <begin position="858"/>
        <end position="875"/>
    </location>
</feature>
<dbReference type="AlphaFoldDB" id="A0AAF5DSD3"/>
<feature type="transmembrane region" description="Helical" evidence="1">
    <location>
        <begin position="412"/>
        <end position="440"/>
    </location>
</feature>
<feature type="transmembrane region" description="Helical" evidence="1">
    <location>
        <begin position="1080"/>
        <end position="1100"/>
    </location>
</feature>
<evidence type="ECO:0000313" key="2">
    <source>
        <dbReference type="Proteomes" id="UP000035681"/>
    </source>
</evidence>
<feature type="transmembrane region" description="Helical" evidence="1">
    <location>
        <begin position="1534"/>
        <end position="1553"/>
    </location>
</feature>
<feature type="transmembrane region" description="Helical" evidence="1">
    <location>
        <begin position="1345"/>
        <end position="1366"/>
    </location>
</feature>
<feature type="transmembrane region" description="Helical" evidence="1">
    <location>
        <begin position="116"/>
        <end position="136"/>
    </location>
</feature>
<feature type="transmembrane region" description="Helical" evidence="1">
    <location>
        <begin position="1452"/>
        <end position="1481"/>
    </location>
</feature>